<evidence type="ECO:0000313" key="2">
    <source>
        <dbReference type="Proteomes" id="UP001479606"/>
    </source>
</evidence>
<proteinExistence type="predicted"/>
<accession>A0ABU9LVU5</accession>
<keyword evidence="2" id="KW-1185">Reference proteome</keyword>
<name>A0ABU9LVU5_9BACT</name>
<comment type="caution">
    <text evidence="1">The sequence shown here is derived from an EMBL/GenBank/DDBJ whole genome shotgun (WGS) entry which is preliminary data.</text>
</comment>
<dbReference type="EMBL" id="JBCEVZ010000014">
    <property type="protein sequence ID" value="MEL5994129.1"/>
    <property type="molecule type" value="Genomic_DNA"/>
</dbReference>
<evidence type="ECO:0008006" key="3">
    <source>
        <dbReference type="Google" id="ProtNLM"/>
    </source>
</evidence>
<evidence type="ECO:0000313" key="1">
    <source>
        <dbReference type="EMBL" id="MEL5994129.1"/>
    </source>
</evidence>
<dbReference type="Proteomes" id="UP001479606">
    <property type="component" value="Unassembled WGS sequence"/>
</dbReference>
<reference evidence="1 2" key="1">
    <citation type="journal article" date="2018" name="Arch. Microbiol.">
        <title>Hymenobacter segetis sp. nov., isolated from soil.</title>
        <authorList>
            <person name="Ten L.N."/>
            <person name="Lim S.J."/>
            <person name="Kim B.O."/>
            <person name="Kang I.K."/>
            <person name="Jung H.Y."/>
        </authorList>
    </citation>
    <scope>NUCLEOTIDE SEQUENCE [LARGE SCALE GENOMIC DNA]</scope>
    <source>
        <strain evidence="1 2">S7-3-11</strain>
    </source>
</reference>
<protein>
    <recommendedName>
        <fullName evidence="3">Fimbrial assembly protein</fullName>
    </recommendedName>
</protein>
<sequence length="417" mass="44797">MVFSALPAVTGVALTFQADGSWRADFCGISRQRDLVRLTQQGQDLTSAAALGEALAPGPVPLALVLAGRGVLWRALPGPAPESAAARAEPLMAALPGVNLSDFYIQYQPGAGETQVALIRRQLLDALLAELHTAGLWVVAVSLGPYDFATLLPYLPAAAQRPVLAVGDFQVRLSAAGDGLAAVEYQPGEEAVPAAFAVGNDVFSSRQVLPYAAALTALVQPPAAGEERLPVPRVRELRAEWSYRGLYQRLRLAVPLVILVLLLTNFFVAQHLIDERDHLTARLGNNQHLLQQVQQLRQSTAQKHQFLTSTGWAQPSWNSVCADRLAASMAPGLTLLSLDVAPASAGGGAQPQATFQPDLVTVKGQCRDAQQFNAWLQRITKRTWVRAVRDQNFTYDYAAGVGTFTFTLVIKPAVLLS</sequence>
<dbReference type="RefSeq" id="WP_342297140.1">
    <property type="nucleotide sequence ID" value="NZ_JBCEVZ010000014.1"/>
</dbReference>
<gene>
    <name evidence="1" type="ORF">AAFH49_07910</name>
</gene>
<organism evidence="1 2">
    <name type="scientific">Hymenobacter segetis</name>
    <dbReference type="NCBI Taxonomy" id="2025509"/>
    <lineage>
        <taxon>Bacteria</taxon>
        <taxon>Pseudomonadati</taxon>
        <taxon>Bacteroidota</taxon>
        <taxon>Cytophagia</taxon>
        <taxon>Cytophagales</taxon>
        <taxon>Hymenobacteraceae</taxon>
        <taxon>Hymenobacter</taxon>
    </lineage>
</organism>